<evidence type="ECO:0000256" key="1">
    <source>
        <dbReference type="SAM" id="Phobius"/>
    </source>
</evidence>
<dbReference type="GO" id="GO:0016020">
    <property type="term" value="C:membrane"/>
    <property type="evidence" value="ECO:0007669"/>
    <property type="project" value="TreeGrafter"/>
</dbReference>
<reference evidence="4" key="1">
    <citation type="submission" date="2022-04" db="UniProtKB">
        <authorList>
            <consortium name="RefSeq"/>
        </authorList>
    </citation>
    <scope>IDENTIFICATION</scope>
</reference>
<keyword evidence="1" id="KW-0472">Membrane</keyword>
<dbReference type="GO" id="GO:0005125">
    <property type="term" value="F:cytokine activity"/>
    <property type="evidence" value="ECO:0007669"/>
    <property type="project" value="InterPro"/>
</dbReference>
<dbReference type="PANTHER" id="PTHR15123:SF5">
    <property type="entry name" value="SECRETED AND TRANSMEMBRANE PROTEIN 1"/>
    <property type="match status" value="1"/>
</dbReference>
<dbReference type="PANTHER" id="PTHR15123">
    <property type="entry name" value="SECRETED AND TRANSMEMBRANE PROTEIN 1"/>
    <property type="match status" value="1"/>
</dbReference>
<dbReference type="eggNOG" id="ENOG502TM1B">
    <property type="taxonomic scope" value="Eukaryota"/>
</dbReference>
<evidence type="ECO:0000313" key="3">
    <source>
        <dbReference type="Proteomes" id="UP000886700"/>
    </source>
</evidence>
<dbReference type="Gene3D" id="2.60.40.10">
    <property type="entry name" value="Immunoglobulins"/>
    <property type="match status" value="1"/>
</dbReference>
<dbReference type="STRING" id="10036.ENSMAUP00000024243"/>
<dbReference type="RefSeq" id="XP_005070229.1">
    <property type="nucleotide sequence ID" value="XM_005070172.3"/>
</dbReference>
<sequence length="209" mass="23242">MLAYPVTSTGPCPRILWILLLLAASLNAHSQVWDDPKCTEAEVSAPRGSRVVMACNISNTFSDVTIELTANGKTSTIFNTRPPGNHFNDSWQLRIQGRQAHLVIAEVQDIHAGQYLWRLHGGQRPPDQFIFLNVTDLDTADQEPGSLQVIAEPPPEVRTDILITAIVIIIIIIIGISAFAWYKHSHSPKRHRYEDPKSGQSHDLLIVPT</sequence>
<proteinExistence type="predicted"/>
<dbReference type="InterPro" id="IPR013783">
    <property type="entry name" value="Ig-like_fold"/>
</dbReference>
<dbReference type="InterPro" id="IPR036179">
    <property type="entry name" value="Ig-like_dom_sf"/>
</dbReference>
<feature type="signal peptide" evidence="2">
    <location>
        <begin position="1"/>
        <end position="30"/>
    </location>
</feature>
<dbReference type="AlphaFoldDB" id="A0A1U7Q5U9"/>
<dbReference type="GO" id="GO:0006955">
    <property type="term" value="P:immune response"/>
    <property type="evidence" value="ECO:0007669"/>
    <property type="project" value="InterPro"/>
</dbReference>
<protein>
    <submittedName>
        <fullName evidence="4">Secreted and Transmembrane protein 1b-like</fullName>
    </submittedName>
</protein>
<dbReference type="Proteomes" id="UP000886700">
    <property type="component" value="Unplaced"/>
</dbReference>
<keyword evidence="1 4" id="KW-0812">Transmembrane</keyword>
<dbReference type="InterPro" id="IPR033231">
    <property type="entry name" value="SECTM1"/>
</dbReference>
<dbReference type="KEGG" id="maua:101836701"/>
<dbReference type="SUPFAM" id="SSF48726">
    <property type="entry name" value="Immunoglobulin"/>
    <property type="match status" value="1"/>
</dbReference>
<feature type="transmembrane region" description="Helical" evidence="1">
    <location>
        <begin position="161"/>
        <end position="182"/>
    </location>
</feature>
<keyword evidence="2" id="KW-0732">Signal</keyword>
<accession>A0A1U7Q5U9</accession>
<evidence type="ECO:0000256" key="2">
    <source>
        <dbReference type="SAM" id="SignalP"/>
    </source>
</evidence>
<keyword evidence="1" id="KW-1133">Transmembrane helix</keyword>
<dbReference type="GeneID" id="101836701"/>
<keyword evidence="3" id="KW-1185">Reference proteome</keyword>
<dbReference type="OrthoDB" id="9451016at2759"/>
<feature type="chain" id="PRO_5044566349" evidence="2">
    <location>
        <begin position="31"/>
        <end position="209"/>
    </location>
</feature>
<organism evidence="4">
    <name type="scientific">Mesocricetus auratus</name>
    <name type="common">Golden hamster</name>
    <dbReference type="NCBI Taxonomy" id="10036"/>
    <lineage>
        <taxon>Eukaryota</taxon>
        <taxon>Metazoa</taxon>
        <taxon>Chordata</taxon>
        <taxon>Craniata</taxon>
        <taxon>Vertebrata</taxon>
        <taxon>Euteleostomi</taxon>
        <taxon>Mammalia</taxon>
        <taxon>Eutheria</taxon>
        <taxon>Euarchontoglires</taxon>
        <taxon>Glires</taxon>
        <taxon>Rodentia</taxon>
        <taxon>Myomorpha</taxon>
        <taxon>Muroidea</taxon>
        <taxon>Cricetidae</taxon>
        <taxon>Cricetinae</taxon>
        <taxon>Mesocricetus</taxon>
    </lineage>
</organism>
<evidence type="ECO:0000313" key="4">
    <source>
        <dbReference type="RefSeq" id="XP_005070229.1"/>
    </source>
</evidence>
<gene>
    <name evidence="4" type="primary">LOC101836701</name>
</gene>
<name>A0A1U7Q5U9_MESAU</name>